<name>A0A8D8JDY7_CULPI</name>
<evidence type="ECO:0000256" key="1">
    <source>
        <dbReference type="SAM" id="Phobius"/>
    </source>
</evidence>
<keyword evidence="1" id="KW-0472">Membrane</keyword>
<accession>A0A8D8JDY7</accession>
<proteinExistence type="predicted"/>
<feature type="transmembrane region" description="Helical" evidence="1">
    <location>
        <begin position="97"/>
        <end position="118"/>
    </location>
</feature>
<keyword evidence="1" id="KW-1133">Transmembrane helix</keyword>
<protein>
    <submittedName>
        <fullName evidence="2">(northern house mosquito) hypothetical protein</fullName>
    </submittedName>
</protein>
<dbReference type="EMBL" id="HBUE01283676">
    <property type="protein sequence ID" value="CAG6570364.1"/>
    <property type="molecule type" value="Transcribed_RNA"/>
</dbReference>
<feature type="transmembrane region" description="Helical" evidence="1">
    <location>
        <begin position="63"/>
        <end position="85"/>
    </location>
</feature>
<evidence type="ECO:0000313" key="2">
    <source>
        <dbReference type="EMBL" id="CAG6570364.1"/>
    </source>
</evidence>
<feature type="transmembrane region" description="Helical" evidence="1">
    <location>
        <begin position="23"/>
        <end position="43"/>
    </location>
</feature>
<dbReference type="EMBL" id="HBUE01178114">
    <property type="protein sequence ID" value="CAG6518817.1"/>
    <property type="molecule type" value="Transcribed_RNA"/>
</dbReference>
<sequence length="169" mass="18044">MCGSFPVEVAAGGITRLTTTRLCLHRVVVLVVAFLGARGLQTLRSTSCLGLVGPPTLSTRELLLVVNFGTEVAIMFALTSFCNGFRPSFCGIGDCPACLIGVVFIAACLASGFIPLMFSLSSSSSRVKLSESMSVIWSMSVEWRCEIRSSFSCQQGVESSAKLECDVWP</sequence>
<organism evidence="2">
    <name type="scientific">Culex pipiens</name>
    <name type="common">House mosquito</name>
    <dbReference type="NCBI Taxonomy" id="7175"/>
    <lineage>
        <taxon>Eukaryota</taxon>
        <taxon>Metazoa</taxon>
        <taxon>Ecdysozoa</taxon>
        <taxon>Arthropoda</taxon>
        <taxon>Hexapoda</taxon>
        <taxon>Insecta</taxon>
        <taxon>Pterygota</taxon>
        <taxon>Neoptera</taxon>
        <taxon>Endopterygota</taxon>
        <taxon>Diptera</taxon>
        <taxon>Nematocera</taxon>
        <taxon>Culicoidea</taxon>
        <taxon>Culicidae</taxon>
        <taxon>Culicinae</taxon>
        <taxon>Culicini</taxon>
        <taxon>Culex</taxon>
        <taxon>Culex</taxon>
    </lineage>
</organism>
<keyword evidence="1" id="KW-0812">Transmembrane</keyword>
<reference evidence="2" key="1">
    <citation type="submission" date="2021-05" db="EMBL/GenBank/DDBJ databases">
        <authorList>
            <person name="Alioto T."/>
            <person name="Alioto T."/>
            <person name="Gomez Garrido J."/>
        </authorList>
    </citation>
    <scope>NUCLEOTIDE SEQUENCE</scope>
</reference>
<dbReference type="AlphaFoldDB" id="A0A8D8JDY7"/>